<evidence type="ECO:0000256" key="1">
    <source>
        <dbReference type="SAM" id="SignalP"/>
    </source>
</evidence>
<proteinExistence type="predicted"/>
<protein>
    <submittedName>
        <fullName evidence="2">Putative ovule protein</fullName>
    </submittedName>
</protein>
<dbReference type="EMBL" id="GEDG01029795">
    <property type="protein sequence ID" value="JAP12320.1"/>
    <property type="molecule type" value="Transcribed_RNA"/>
</dbReference>
<sequence length="66" mass="7636">MTICIAVLDFFLSSLHPRLLLLALKQKVCYPWCSCMISSNGSRKCVWSYKCLFFYLSKVLQVHQSS</sequence>
<keyword evidence="1" id="KW-0732">Signal</keyword>
<accession>A0A0V0GY09</accession>
<feature type="chain" id="PRO_5006865571" evidence="1">
    <location>
        <begin position="18"/>
        <end position="66"/>
    </location>
</feature>
<name>A0A0V0GY09_SOLCH</name>
<evidence type="ECO:0000313" key="2">
    <source>
        <dbReference type="EMBL" id="JAP12320.1"/>
    </source>
</evidence>
<organism evidence="2">
    <name type="scientific">Solanum chacoense</name>
    <name type="common">Chaco potato</name>
    <dbReference type="NCBI Taxonomy" id="4108"/>
    <lineage>
        <taxon>Eukaryota</taxon>
        <taxon>Viridiplantae</taxon>
        <taxon>Streptophyta</taxon>
        <taxon>Embryophyta</taxon>
        <taxon>Tracheophyta</taxon>
        <taxon>Spermatophyta</taxon>
        <taxon>Magnoliopsida</taxon>
        <taxon>eudicotyledons</taxon>
        <taxon>Gunneridae</taxon>
        <taxon>Pentapetalae</taxon>
        <taxon>asterids</taxon>
        <taxon>lamiids</taxon>
        <taxon>Solanales</taxon>
        <taxon>Solanaceae</taxon>
        <taxon>Solanoideae</taxon>
        <taxon>Solaneae</taxon>
        <taxon>Solanum</taxon>
    </lineage>
</organism>
<feature type="non-terminal residue" evidence="2">
    <location>
        <position position="66"/>
    </location>
</feature>
<dbReference type="AlphaFoldDB" id="A0A0V0GY09"/>
<reference evidence="2" key="1">
    <citation type="submission" date="2015-12" db="EMBL/GenBank/DDBJ databases">
        <title>Gene expression during late stages of embryo sac development: a critical building block for successful pollen-pistil interactions.</title>
        <authorList>
            <person name="Liu Y."/>
            <person name="Joly V."/>
            <person name="Sabar M."/>
            <person name="Matton D.P."/>
        </authorList>
    </citation>
    <scope>NUCLEOTIDE SEQUENCE</scope>
</reference>
<feature type="signal peptide" evidence="1">
    <location>
        <begin position="1"/>
        <end position="17"/>
    </location>
</feature>